<dbReference type="InterPro" id="IPR029253">
    <property type="entry name" value="CYTL1"/>
</dbReference>
<dbReference type="GO" id="GO:0045944">
    <property type="term" value="P:positive regulation of transcription by RNA polymerase II"/>
    <property type="evidence" value="ECO:0000318"/>
    <property type="project" value="GO_Central"/>
</dbReference>
<dbReference type="PANTHER" id="PTHR15974:SF0">
    <property type="entry name" value="CYTOKINE-LIKE PROTEIN 1"/>
    <property type="match status" value="1"/>
</dbReference>
<dbReference type="HOGENOM" id="CLU_138622_0_0_1"/>
<sequence>MFGYDLGMFECVRVLYKSSAQSVCLQRADRMLFYALLVLGMPTVWAQLYPIPPTCYTKVLNMGRDITQRAAEIKQDYDTHRCTAHLPDLYIDVHNACVMSAMNTYLSMLSDLRERRCGYNRKVKNLSAAIRQLYFIISQKCHGELVFTHDNCEALHRRPWRG</sequence>
<reference evidence="1" key="1">
    <citation type="submission" date="2011-04" db="UniProtKB">
        <authorList>
            <consortium name="Ensembl"/>
        </authorList>
    </citation>
    <scope>IDENTIFICATION</scope>
    <source>
        <strain evidence="1">Tuebingen</strain>
    </source>
</reference>
<dbReference type="OrthoDB" id="9899179at2759"/>
<dbReference type="AlphaFoldDB" id="E7F159"/>
<dbReference type="EMBL" id="CABZ01024686">
    <property type="status" value="NOT_ANNOTATED_CDS"/>
    <property type="molecule type" value="Genomic_DNA"/>
</dbReference>
<organism evidence="1">
    <name type="scientific">Danio rerio</name>
    <name type="common">Zebrafish</name>
    <name type="synonym">Brachydanio rerio</name>
    <dbReference type="NCBI Taxonomy" id="7955"/>
    <lineage>
        <taxon>Eukaryota</taxon>
        <taxon>Metazoa</taxon>
        <taxon>Chordata</taxon>
        <taxon>Craniata</taxon>
        <taxon>Vertebrata</taxon>
        <taxon>Euteleostomi</taxon>
        <taxon>Actinopterygii</taxon>
        <taxon>Neopterygii</taxon>
        <taxon>Teleostei</taxon>
        <taxon>Ostariophysi</taxon>
        <taxon>Cypriniformes</taxon>
        <taxon>Danionidae</taxon>
        <taxon>Danioninae</taxon>
        <taxon>Danio</taxon>
    </lineage>
</organism>
<dbReference type="Ensembl" id="ENSDART00000126480.3">
    <property type="protein sequence ID" value="ENSDARP00000107063.1"/>
    <property type="gene ID" value="ENSDARG00000089216.3"/>
</dbReference>
<dbReference type="ZFIN" id="ZDB-GENE-140106-228">
    <property type="gene designation" value="zmp:0000001268"/>
</dbReference>
<dbReference type="FunCoup" id="E7F159">
    <property type="interactions" value="618"/>
</dbReference>
<protein>
    <submittedName>
        <fullName evidence="1">Zmp:0000001268</fullName>
    </submittedName>
</protein>
<evidence type="ECO:0000313" key="1">
    <source>
        <dbReference type="Ensembl" id="ENSDARP00000107063"/>
    </source>
</evidence>
<dbReference type="PaxDb" id="7955-ENSDARP00000107063"/>
<name>E7F159_DANRE</name>
<accession>A0A8M1RLD5</accession>
<dbReference type="Bgee" id="ENSDARG00000089216">
    <property type="expression patterns" value="Expressed in zone of skin and 6 other cell types or tissues"/>
</dbReference>
<dbReference type="GeneTree" id="ENSGT00390000016221"/>
<dbReference type="OMA" id="FFPPTCY"/>
<proteinExistence type="predicted"/>
<dbReference type="Pfam" id="PF15153">
    <property type="entry name" value="CYTL1"/>
    <property type="match status" value="1"/>
</dbReference>
<accession>E7F159</accession>
<dbReference type="eggNOG" id="ENOG502S44Q">
    <property type="taxonomic scope" value="Eukaryota"/>
</dbReference>
<reference evidence="1" key="2">
    <citation type="journal article" date="2013" name="Nature">
        <title>The zebrafish reference genome sequence and its relationship to the human genome.</title>
        <authorList>
            <consortium name="Genome Reference Consortium Zebrafish"/>
            <person name="Howe K."/>
            <person name="Clark M.D."/>
            <person name="Torroja C.F."/>
            <person name="Torrance J."/>
            <person name="Berthelot C."/>
            <person name="Muffato M."/>
            <person name="Collins J.E."/>
            <person name="Humphray S."/>
            <person name="McLaren K."/>
            <person name="Matthews L."/>
            <person name="McLaren S."/>
            <person name="Sealy I."/>
            <person name="Caccamo M."/>
            <person name="Churcher C."/>
            <person name="Scott C."/>
            <person name="Barrett J.C."/>
            <person name="Koch R."/>
            <person name="Rauch G.J."/>
            <person name="White S."/>
            <person name="Chow W."/>
            <person name="Kilian B."/>
            <person name="Quintais L.T."/>
            <person name="Guerra-Assuncao J.A."/>
            <person name="Zhou Y."/>
            <person name="Gu Y."/>
            <person name="Yen J."/>
            <person name="Vogel J.H."/>
            <person name="Eyre T."/>
            <person name="Redmond S."/>
            <person name="Banerjee R."/>
            <person name="Chi J."/>
            <person name="Fu B."/>
            <person name="Langley E."/>
            <person name="Maguire S.F."/>
            <person name="Laird G.K."/>
            <person name="Lloyd D."/>
            <person name="Kenyon E."/>
            <person name="Donaldson S."/>
            <person name="Sehra H."/>
            <person name="Almeida-King J."/>
            <person name="Loveland J."/>
            <person name="Trevanion S."/>
            <person name="Jones M."/>
            <person name="Quail M."/>
            <person name="Willey D."/>
            <person name="Hunt A."/>
            <person name="Burton J."/>
            <person name="Sims S."/>
            <person name="McLay K."/>
            <person name="Plumb B."/>
            <person name="Davis J."/>
            <person name="Clee C."/>
            <person name="Oliver K."/>
            <person name="Clark R."/>
            <person name="Riddle C."/>
            <person name="Elliot D."/>
            <person name="Eliott D."/>
            <person name="Threadgold G."/>
            <person name="Harden G."/>
            <person name="Ware D."/>
            <person name="Begum S."/>
            <person name="Mortimore B."/>
            <person name="Mortimer B."/>
            <person name="Kerry G."/>
            <person name="Heath P."/>
            <person name="Phillimore B."/>
            <person name="Tracey A."/>
            <person name="Corby N."/>
            <person name="Dunn M."/>
            <person name="Johnson C."/>
            <person name="Wood J."/>
            <person name="Clark S."/>
            <person name="Pelan S."/>
            <person name="Griffiths G."/>
            <person name="Smith M."/>
            <person name="Glithero R."/>
            <person name="Howden P."/>
            <person name="Barker N."/>
            <person name="Lloyd C."/>
            <person name="Stevens C."/>
            <person name="Harley J."/>
            <person name="Holt K."/>
            <person name="Panagiotidis G."/>
            <person name="Lovell J."/>
            <person name="Beasley H."/>
            <person name="Henderson C."/>
            <person name="Gordon D."/>
            <person name="Auger K."/>
            <person name="Wright D."/>
            <person name="Collins J."/>
            <person name="Raisen C."/>
            <person name="Dyer L."/>
            <person name="Leung K."/>
            <person name="Robertson L."/>
            <person name="Ambridge K."/>
            <person name="Leongamornlert D."/>
            <person name="McGuire S."/>
            <person name="Gilderthorp R."/>
            <person name="Griffiths C."/>
            <person name="Manthravadi D."/>
            <person name="Nichol S."/>
            <person name="Barker G."/>
            <person name="Whitehead S."/>
            <person name="Kay M."/>
            <person name="Brown J."/>
            <person name="Murnane C."/>
            <person name="Gray E."/>
            <person name="Humphries M."/>
            <person name="Sycamore N."/>
            <person name="Barker D."/>
            <person name="Saunders D."/>
            <person name="Wallis J."/>
            <person name="Babbage A."/>
            <person name="Hammond S."/>
            <person name="Mashreghi-Mohammadi M."/>
            <person name="Barr L."/>
            <person name="Martin S."/>
            <person name="Wray P."/>
            <person name="Ellington A."/>
            <person name="Matthews N."/>
            <person name="Ellwood M."/>
            <person name="Woodmansey R."/>
            <person name="Clark G."/>
            <person name="Cooper J."/>
            <person name="Cooper J."/>
            <person name="Tromans A."/>
            <person name="Grafham D."/>
            <person name="Skuce C."/>
            <person name="Pandian R."/>
            <person name="Andrews R."/>
            <person name="Harrison E."/>
            <person name="Kimberley A."/>
            <person name="Garnett J."/>
            <person name="Fosker N."/>
            <person name="Hall R."/>
            <person name="Garner P."/>
            <person name="Kelly D."/>
            <person name="Bird C."/>
            <person name="Palmer S."/>
            <person name="Gehring I."/>
            <person name="Berger A."/>
            <person name="Dooley C.M."/>
            <person name="Ersan-Urun Z."/>
            <person name="Eser C."/>
            <person name="Geiger H."/>
            <person name="Geisler M."/>
            <person name="Karotki L."/>
            <person name="Kirn A."/>
            <person name="Konantz J."/>
            <person name="Konantz M."/>
            <person name="Oberlander M."/>
            <person name="Rudolph-Geiger S."/>
            <person name="Teucke M."/>
            <person name="Lanz C."/>
            <person name="Raddatz G."/>
            <person name="Osoegawa K."/>
            <person name="Zhu B."/>
            <person name="Rapp A."/>
            <person name="Widaa S."/>
            <person name="Langford C."/>
            <person name="Yang F."/>
            <person name="Schuster S.C."/>
            <person name="Carter N.P."/>
            <person name="Harrow J."/>
            <person name="Ning Z."/>
            <person name="Herrero J."/>
            <person name="Searle S.M."/>
            <person name="Enright A."/>
            <person name="Geisler R."/>
            <person name="Plasterk R.H."/>
            <person name="Lee C."/>
            <person name="Westerfield M."/>
            <person name="de Jong P.J."/>
            <person name="Zon L.I."/>
            <person name="Postlethwait J.H."/>
            <person name="Nusslein-Volhard C."/>
            <person name="Hubbard T.J."/>
            <person name="Roest Crollius H."/>
            <person name="Rogers J."/>
            <person name="Stemple D.L."/>
        </authorList>
    </citation>
    <scope>NUCLEOTIDE SEQUENCE [LARGE SCALE GENOMIC DNA]</scope>
    <source>
        <strain evidence="1">Tuebingen</strain>
    </source>
</reference>
<gene>
    <name evidence="1" type="primary">zmp:0000001268</name>
</gene>
<dbReference type="PANTHER" id="PTHR15974">
    <property type="entry name" value="CYTOKINE-LIKE PROTEIN 1"/>
    <property type="match status" value="1"/>
</dbReference>